<keyword evidence="4" id="KW-0808">Transferase</keyword>
<evidence type="ECO:0000256" key="1">
    <source>
        <dbReference type="ARBA" id="ARBA00008361"/>
    </source>
</evidence>
<evidence type="ECO:0000256" key="4">
    <source>
        <dbReference type="ARBA" id="ARBA00022679"/>
    </source>
</evidence>
<dbReference type="PANTHER" id="PTHR12176:SF80">
    <property type="entry name" value="EEF1A LYSINE METHYLTRANSFERASE 4"/>
    <property type="match status" value="1"/>
</dbReference>
<dbReference type="InterPro" id="IPR051419">
    <property type="entry name" value="Lys/N-term_MeTrsfase_sf"/>
</dbReference>
<evidence type="ECO:0000256" key="5">
    <source>
        <dbReference type="ARBA" id="ARBA00022691"/>
    </source>
</evidence>
<dbReference type="Gene3D" id="3.40.50.150">
    <property type="entry name" value="Vaccinia Virus protein VP39"/>
    <property type="match status" value="1"/>
</dbReference>
<name>A0A0D2WNR4_CAPO3</name>
<feature type="compositionally biased region" description="Polar residues" evidence="9">
    <location>
        <begin position="234"/>
        <end position="247"/>
    </location>
</feature>
<dbReference type="InParanoid" id="A0A0D2WNR4"/>
<dbReference type="Pfam" id="PF13649">
    <property type="entry name" value="Methyltransf_25"/>
    <property type="match status" value="1"/>
</dbReference>
<proteinExistence type="inferred from homology"/>
<dbReference type="FunFam" id="3.40.50.150:FF:000111">
    <property type="entry name" value="EEF1A lysine methyltransferase 4"/>
    <property type="match status" value="1"/>
</dbReference>
<keyword evidence="2" id="KW-0597">Phosphoprotein</keyword>
<keyword evidence="12" id="KW-1185">Reference proteome</keyword>
<dbReference type="EMBL" id="KE346364">
    <property type="protein sequence ID" value="KJE92855.1"/>
    <property type="molecule type" value="Genomic_DNA"/>
</dbReference>
<organism evidence="11 12">
    <name type="scientific">Capsaspora owczarzaki (strain ATCC 30864)</name>
    <dbReference type="NCBI Taxonomy" id="595528"/>
    <lineage>
        <taxon>Eukaryota</taxon>
        <taxon>Filasterea</taxon>
        <taxon>Capsaspora</taxon>
    </lineage>
</organism>
<dbReference type="RefSeq" id="XP_004363474.2">
    <property type="nucleotide sequence ID" value="XM_004363417.2"/>
</dbReference>
<dbReference type="PANTHER" id="PTHR12176">
    <property type="entry name" value="SAM-DEPENDENT METHYLTRANSFERASE SUPERFAMILY PROTEIN"/>
    <property type="match status" value="1"/>
</dbReference>
<keyword evidence="3" id="KW-0489">Methyltransferase</keyword>
<dbReference type="PhylomeDB" id="A0A0D2WNR4"/>
<feature type="compositionally biased region" description="Basic and acidic residues" evidence="9">
    <location>
        <begin position="294"/>
        <end position="311"/>
    </location>
</feature>
<protein>
    <recommendedName>
        <fullName evidence="8">EEF1A lysine methyltransferase 4</fullName>
    </recommendedName>
</protein>
<reference evidence="12" key="1">
    <citation type="submission" date="2011-02" db="EMBL/GenBank/DDBJ databases">
        <title>The Genome Sequence of Capsaspora owczarzaki ATCC 30864.</title>
        <authorList>
            <person name="Russ C."/>
            <person name="Cuomo C."/>
            <person name="Burger G."/>
            <person name="Gray M.W."/>
            <person name="Holland P.W.H."/>
            <person name="King N."/>
            <person name="Lang F.B.F."/>
            <person name="Roger A.J."/>
            <person name="Ruiz-Trillo I."/>
            <person name="Young S.K."/>
            <person name="Zeng Q."/>
            <person name="Gargeya S."/>
            <person name="Alvarado L."/>
            <person name="Berlin A."/>
            <person name="Chapman S.B."/>
            <person name="Chen Z."/>
            <person name="Freedman E."/>
            <person name="Gellesch M."/>
            <person name="Goldberg J."/>
            <person name="Griggs A."/>
            <person name="Gujja S."/>
            <person name="Heilman E."/>
            <person name="Heiman D."/>
            <person name="Howarth C."/>
            <person name="Mehta T."/>
            <person name="Neiman D."/>
            <person name="Pearson M."/>
            <person name="Roberts A."/>
            <person name="Saif S."/>
            <person name="Shea T."/>
            <person name="Shenoy N."/>
            <person name="Sisk P."/>
            <person name="Stolte C."/>
            <person name="Sykes S."/>
            <person name="White J."/>
            <person name="Yandava C."/>
            <person name="Haas B."/>
            <person name="Nusbaum C."/>
            <person name="Birren B."/>
        </authorList>
    </citation>
    <scope>NUCLEOTIDE SEQUENCE</scope>
    <source>
        <strain evidence="12">ATCC 30864</strain>
    </source>
</reference>
<dbReference type="Proteomes" id="UP000008743">
    <property type="component" value="Unassembled WGS sequence"/>
</dbReference>
<dbReference type="GO" id="GO:0032259">
    <property type="term" value="P:methylation"/>
    <property type="evidence" value="ECO:0007669"/>
    <property type="project" value="UniProtKB-KW"/>
</dbReference>
<evidence type="ECO:0000256" key="2">
    <source>
        <dbReference type="ARBA" id="ARBA00022553"/>
    </source>
</evidence>
<evidence type="ECO:0000256" key="7">
    <source>
        <dbReference type="ARBA" id="ARBA00059299"/>
    </source>
</evidence>
<dbReference type="GO" id="GO:0008168">
    <property type="term" value="F:methyltransferase activity"/>
    <property type="evidence" value="ECO:0007669"/>
    <property type="project" value="UniProtKB-KW"/>
</dbReference>
<comment type="function">
    <text evidence="7">Protein-lysine methyltransferase that efficiently catalyzes three successive methylations on 'Lys-36' in eukaryotic translation elongation factor 1 alpha (EEF1A1 or EEF1A2).</text>
</comment>
<dbReference type="AlphaFoldDB" id="A0A0D2WNR4"/>
<evidence type="ECO:0000256" key="6">
    <source>
        <dbReference type="ARBA" id="ARBA00052410"/>
    </source>
</evidence>
<evidence type="ECO:0000259" key="10">
    <source>
        <dbReference type="Pfam" id="PF13649"/>
    </source>
</evidence>
<evidence type="ECO:0000256" key="8">
    <source>
        <dbReference type="ARBA" id="ARBA00067848"/>
    </source>
</evidence>
<evidence type="ECO:0000313" key="12">
    <source>
        <dbReference type="Proteomes" id="UP000008743"/>
    </source>
</evidence>
<dbReference type="CDD" id="cd02440">
    <property type="entry name" value="AdoMet_MTases"/>
    <property type="match status" value="1"/>
</dbReference>
<comment type="similarity">
    <text evidence="1">Belongs to the methyltransferase superfamily.</text>
</comment>
<dbReference type="eggNOG" id="KOG2352">
    <property type="taxonomic scope" value="Eukaryota"/>
</dbReference>
<feature type="region of interest" description="Disordered" evidence="9">
    <location>
        <begin position="227"/>
        <end position="255"/>
    </location>
</feature>
<dbReference type="InterPro" id="IPR041698">
    <property type="entry name" value="Methyltransf_25"/>
</dbReference>
<dbReference type="STRING" id="595528.A0A0D2WNR4"/>
<evidence type="ECO:0000256" key="9">
    <source>
        <dbReference type="SAM" id="MobiDB-lite"/>
    </source>
</evidence>
<comment type="catalytic activity">
    <reaction evidence="6">
        <text>N(6),N(6)-dimethyl-L-lysyl-[protein] + S-adenosyl-L-methionine = N(6),N(6),N(6)-trimethyl-L-lysyl-[protein] + S-adenosyl-L-homocysteine + H(+)</text>
        <dbReference type="Rhea" id="RHEA:54200"/>
        <dbReference type="Rhea" id="RHEA-COMP:13826"/>
        <dbReference type="Rhea" id="RHEA-COMP:13827"/>
        <dbReference type="ChEBI" id="CHEBI:15378"/>
        <dbReference type="ChEBI" id="CHEBI:57856"/>
        <dbReference type="ChEBI" id="CHEBI:59789"/>
        <dbReference type="ChEBI" id="CHEBI:61961"/>
        <dbReference type="ChEBI" id="CHEBI:61976"/>
    </reaction>
</comment>
<feature type="domain" description="Methyltransferase" evidence="10">
    <location>
        <begin position="68"/>
        <end position="141"/>
    </location>
</feature>
<sequence>MSAGFFETSSGSDGASADGSYLPQHNAEYKLKEYWDRRFTVERTYDWFKSYESFRIQLLPELKPSDRILIVGCGNSTLSELLYKDGFENITNIDFSQIVIDNMRERCNPECPRMKWVVMDMLAMTFENAEFDVVIEKGTIDALLVDQRDPWRPSRQLWKQMQQLLFHVHRVLTDCGKFVSITFAQPHFRRPLIHRKRFGWDFNYLTFGDDFHYYIYVMNKVAVPVPPRRRAHQPPSTAASGDQTNDPKAQRRFKKASEAAKGLTVAATTLIHASGVPLKHIEADAAFSDESDGEAERSRPRVSPSDDKDAVSDSSEYEDLKSVSESENEDFLIGIDVEQ</sequence>
<feature type="region of interest" description="Disordered" evidence="9">
    <location>
        <begin position="285"/>
        <end position="339"/>
    </location>
</feature>
<dbReference type="SUPFAM" id="SSF53335">
    <property type="entry name" value="S-adenosyl-L-methionine-dependent methyltransferases"/>
    <property type="match status" value="1"/>
</dbReference>
<gene>
    <name evidence="11" type="ORF">CAOG_003746</name>
</gene>
<evidence type="ECO:0000313" key="11">
    <source>
        <dbReference type="EMBL" id="KJE92855.1"/>
    </source>
</evidence>
<dbReference type="InterPro" id="IPR029063">
    <property type="entry name" value="SAM-dependent_MTases_sf"/>
</dbReference>
<evidence type="ECO:0000256" key="3">
    <source>
        <dbReference type="ARBA" id="ARBA00022603"/>
    </source>
</evidence>
<keyword evidence="5" id="KW-0949">S-adenosyl-L-methionine</keyword>
<dbReference type="OrthoDB" id="411785at2759"/>
<accession>A0A0D2WNR4</accession>